<proteinExistence type="inferred from homology"/>
<evidence type="ECO:0000256" key="2">
    <source>
        <dbReference type="SAM" id="SignalP"/>
    </source>
</evidence>
<sequence length="321" mass="34116">MRSLLSALLVTAIASPLAAQTLEVVPQDITEWKAVHGQVETRDRVPARVRIGGSIVELTVTEGDRVEAGQQIALVRDDKLEFQLAAIDAQREALAAQMQTATADLERGRELLERGVISNQRLEQLQSAVDVIAGEMRALQSQRLGVEQQVTEGAVISPEAGVVLDVPVARGSFVTPGEAVAVIGGGGVFLRLAVPERHAASLSEGDVIELGSGGQRGTLARLYPQIFEGRVEADVEVEGLDARYVGRRLPVRLPVATRSAILVPQAALSRAGGLDFVTVEAAGGEVRRTVVPGAEILRDGEPWREILTGLVPGDMVVLSDE</sequence>
<dbReference type="SUPFAM" id="SSF111369">
    <property type="entry name" value="HlyD-like secretion proteins"/>
    <property type="match status" value="1"/>
</dbReference>
<comment type="caution">
    <text evidence="4">The sequence shown here is derived from an EMBL/GenBank/DDBJ whole genome shotgun (WGS) entry which is preliminary data.</text>
</comment>
<dbReference type="InterPro" id="IPR058625">
    <property type="entry name" value="MdtA-like_BSH"/>
</dbReference>
<dbReference type="GO" id="GO:1990281">
    <property type="term" value="C:efflux pump complex"/>
    <property type="evidence" value="ECO:0007669"/>
    <property type="project" value="TreeGrafter"/>
</dbReference>
<keyword evidence="5" id="KW-1185">Reference proteome</keyword>
<accession>A0A849L5D6</accession>
<evidence type="ECO:0000259" key="3">
    <source>
        <dbReference type="Pfam" id="PF25917"/>
    </source>
</evidence>
<dbReference type="Pfam" id="PF25917">
    <property type="entry name" value="BSH_RND"/>
    <property type="match status" value="1"/>
</dbReference>
<protein>
    <submittedName>
        <fullName evidence="4">Efflux RND transporter periplasmic adaptor subunit</fullName>
    </submittedName>
</protein>
<dbReference type="PANTHER" id="PTHR30469">
    <property type="entry name" value="MULTIDRUG RESISTANCE PROTEIN MDTA"/>
    <property type="match status" value="1"/>
</dbReference>
<dbReference type="Gene3D" id="2.40.420.20">
    <property type="match status" value="1"/>
</dbReference>
<evidence type="ECO:0000313" key="4">
    <source>
        <dbReference type="EMBL" id="NNU81473.1"/>
    </source>
</evidence>
<name>A0A849L5D6_9RHOB</name>
<organism evidence="4 5">
    <name type="scientific">Halovulum dunhuangense</name>
    <dbReference type="NCBI Taxonomy" id="1505036"/>
    <lineage>
        <taxon>Bacteria</taxon>
        <taxon>Pseudomonadati</taxon>
        <taxon>Pseudomonadota</taxon>
        <taxon>Alphaproteobacteria</taxon>
        <taxon>Rhodobacterales</taxon>
        <taxon>Paracoccaceae</taxon>
        <taxon>Halovulum</taxon>
    </lineage>
</organism>
<dbReference type="NCBIfam" id="TIGR01730">
    <property type="entry name" value="RND_mfp"/>
    <property type="match status" value="1"/>
</dbReference>
<feature type="chain" id="PRO_5033013343" evidence="2">
    <location>
        <begin position="20"/>
        <end position="321"/>
    </location>
</feature>
<dbReference type="RefSeq" id="WP_171326313.1">
    <property type="nucleotide sequence ID" value="NZ_JABFBC010000002.1"/>
</dbReference>
<dbReference type="Gene3D" id="1.10.287.470">
    <property type="entry name" value="Helix hairpin bin"/>
    <property type="match status" value="1"/>
</dbReference>
<gene>
    <name evidence="4" type="ORF">HMH01_13615</name>
</gene>
<evidence type="ECO:0000256" key="1">
    <source>
        <dbReference type="ARBA" id="ARBA00009477"/>
    </source>
</evidence>
<evidence type="ECO:0000313" key="5">
    <source>
        <dbReference type="Proteomes" id="UP000572377"/>
    </source>
</evidence>
<reference evidence="4 5" key="1">
    <citation type="submission" date="2020-05" db="EMBL/GenBank/DDBJ databases">
        <title>Gimesia benthica sp. nov., a novel planctomycete isolated from a deep-sea water sample of the Northwest Indian Ocean.</title>
        <authorList>
            <person name="Wang J."/>
            <person name="Ruan C."/>
            <person name="Song L."/>
            <person name="Zhu Y."/>
            <person name="Li A."/>
            <person name="Zheng X."/>
            <person name="Wang L."/>
            <person name="Lu Z."/>
            <person name="Huang Y."/>
            <person name="Du W."/>
            <person name="Zhou Y."/>
            <person name="Huang L."/>
            <person name="Dai X."/>
        </authorList>
    </citation>
    <scope>NUCLEOTIDE SEQUENCE [LARGE SCALE GENOMIC DNA]</scope>
    <source>
        <strain evidence="4 5">YYQ-30</strain>
    </source>
</reference>
<dbReference type="InterPro" id="IPR006143">
    <property type="entry name" value="RND_pump_MFP"/>
</dbReference>
<dbReference type="AlphaFoldDB" id="A0A849L5D6"/>
<dbReference type="Gene3D" id="2.40.50.100">
    <property type="match status" value="1"/>
</dbReference>
<feature type="domain" description="Multidrug resistance protein MdtA-like barrel-sandwich hybrid" evidence="3">
    <location>
        <begin position="47"/>
        <end position="182"/>
    </location>
</feature>
<feature type="signal peptide" evidence="2">
    <location>
        <begin position="1"/>
        <end position="19"/>
    </location>
</feature>
<dbReference type="GO" id="GO:0015562">
    <property type="term" value="F:efflux transmembrane transporter activity"/>
    <property type="evidence" value="ECO:0007669"/>
    <property type="project" value="TreeGrafter"/>
</dbReference>
<comment type="similarity">
    <text evidence="1">Belongs to the membrane fusion protein (MFP) (TC 8.A.1) family.</text>
</comment>
<dbReference type="EMBL" id="JABFBC010000002">
    <property type="protein sequence ID" value="NNU81473.1"/>
    <property type="molecule type" value="Genomic_DNA"/>
</dbReference>
<dbReference type="Proteomes" id="UP000572377">
    <property type="component" value="Unassembled WGS sequence"/>
</dbReference>
<keyword evidence="2" id="KW-0732">Signal</keyword>
<dbReference type="PANTHER" id="PTHR30469:SF15">
    <property type="entry name" value="HLYD FAMILY OF SECRETION PROTEINS"/>
    <property type="match status" value="1"/>
</dbReference>